<dbReference type="Proteomes" id="UP000683360">
    <property type="component" value="Unassembled WGS sequence"/>
</dbReference>
<evidence type="ECO:0000313" key="3">
    <source>
        <dbReference type="Proteomes" id="UP000683360"/>
    </source>
</evidence>
<gene>
    <name evidence="2" type="ORF">MEDL_31886</name>
</gene>
<feature type="region of interest" description="Disordered" evidence="1">
    <location>
        <begin position="1"/>
        <end position="91"/>
    </location>
</feature>
<comment type="caution">
    <text evidence="2">The sequence shown here is derived from an EMBL/GenBank/DDBJ whole genome shotgun (WGS) entry which is preliminary data.</text>
</comment>
<sequence length="173" mass="19570">MRYNEILPDDNSSTNDKQHDIRKPYAFSIPEESNGNGIESEIQSIQTRHRPRSSKRRHSVSDVQQDLAHSRIDLSDNRYRGLTRDRKSSVPYCDIMTKTLNERPLSNDLEQTEAHSCSLQTSASRSQKYGNIQNRAGTSPQSSVTSPESKMTRSLSVSHENKPSVSSSEHKLP</sequence>
<feature type="region of interest" description="Disordered" evidence="1">
    <location>
        <begin position="109"/>
        <end position="173"/>
    </location>
</feature>
<dbReference type="EMBL" id="CAJPWZ010001594">
    <property type="protein sequence ID" value="CAG2218242.1"/>
    <property type="molecule type" value="Genomic_DNA"/>
</dbReference>
<keyword evidence="3" id="KW-1185">Reference proteome</keyword>
<organism evidence="2 3">
    <name type="scientific">Mytilus edulis</name>
    <name type="common">Blue mussel</name>
    <dbReference type="NCBI Taxonomy" id="6550"/>
    <lineage>
        <taxon>Eukaryota</taxon>
        <taxon>Metazoa</taxon>
        <taxon>Spiralia</taxon>
        <taxon>Lophotrochozoa</taxon>
        <taxon>Mollusca</taxon>
        <taxon>Bivalvia</taxon>
        <taxon>Autobranchia</taxon>
        <taxon>Pteriomorphia</taxon>
        <taxon>Mytilida</taxon>
        <taxon>Mytiloidea</taxon>
        <taxon>Mytilidae</taxon>
        <taxon>Mytilinae</taxon>
        <taxon>Mytilus</taxon>
    </lineage>
</organism>
<dbReference type="AlphaFoldDB" id="A0A8S3SBV3"/>
<feature type="compositionally biased region" description="Basic and acidic residues" evidence="1">
    <location>
        <begin position="68"/>
        <end position="88"/>
    </location>
</feature>
<reference evidence="2" key="1">
    <citation type="submission" date="2021-03" db="EMBL/GenBank/DDBJ databases">
        <authorList>
            <person name="Bekaert M."/>
        </authorList>
    </citation>
    <scope>NUCLEOTIDE SEQUENCE</scope>
</reference>
<proteinExistence type="predicted"/>
<accession>A0A8S3SBV3</accession>
<feature type="compositionally biased region" description="Basic residues" evidence="1">
    <location>
        <begin position="47"/>
        <end position="58"/>
    </location>
</feature>
<evidence type="ECO:0000256" key="1">
    <source>
        <dbReference type="SAM" id="MobiDB-lite"/>
    </source>
</evidence>
<protein>
    <submittedName>
        <fullName evidence="2">Uncharacterized protein</fullName>
    </submittedName>
</protein>
<name>A0A8S3SBV3_MYTED</name>
<feature type="compositionally biased region" description="Polar residues" evidence="1">
    <location>
        <begin position="114"/>
        <end position="167"/>
    </location>
</feature>
<feature type="compositionally biased region" description="Polar residues" evidence="1">
    <location>
        <begin position="31"/>
        <end position="46"/>
    </location>
</feature>
<evidence type="ECO:0000313" key="2">
    <source>
        <dbReference type="EMBL" id="CAG2218242.1"/>
    </source>
</evidence>